<feature type="compositionally biased region" description="Polar residues" evidence="1">
    <location>
        <begin position="464"/>
        <end position="479"/>
    </location>
</feature>
<name>A0A9Q1GY42_HOLLE</name>
<evidence type="ECO:0000313" key="4">
    <source>
        <dbReference type="EMBL" id="KAJ8029007.1"/>
    </source>
</evidence>
<feature type="region of interest" description="Disordered" evidence="1">
    <location>
        <begin position="358"/>
        <end position="390"/>
    </location>
</feature>
<proteinExistence type="predicted"/>
<dbReference type="SUPFAM" id="SSF50978">
    <property type="entry name" value="WD40 repeat-like"/>
    <property type="match status" value="1"/>
</dbReference>
<dbReference type="Pfam" id="PF22913">
    <property type="entry name" value="NBAS_11th"/>
    <property type="match status" value="1"/>
</dbReference>
<sequence>MGEEEDESSILYDLLVPAEWTVQPEPLTNVILDNQQTSFLNKLLSAAIRTGWTLVRSTGIPLTTATRCSLPASLIKLINSQMSWHIALNMDGQLLAVLQDNSIEIRTIRDEFESVIGKCQVPRDTHPQWRQVAWSPDSSMIACSDSRGNVRVFDLMGHHLFTIERTEQASIDESVDLSCAIAGLIFTGYKQTTQWSAELLVINYHGALRCYLVSTTGFQESHTFLFSSYYPQGISCAAYDTQHSLLFIGGLSEESTNQADNVVMATNQGLTAWRDLSVAPYYKLVTDYDREYGQGGRKSLLKRISRISTMSNYFLQSNREQDGIFKMCLSPKGTVLATIHQSGLLGIWDVPSMRRQKAWPKEEQPGLDEADSNTLLPVKKRKSPEGQPSDTLADVNFWSENSLILAQFSGALAVCSSKDLKNKLGDSVEQLDSAPRLTPRFGKGFLALECDTKAVGRGHRHLSTSDSMDSEVMNSTLTAESDEEDEDEDEVSYLSRSTGYIRQVLYFITDSERFQPPRKKTKVMKHTYRLVNLHQTTPQELYARRIQNEEYGEALAVAKRFALDTDLVYQTQWKKHPVSLATIQDYLSKITKRSWVLHECLERVPEDIDAARELLEYGLTGTDLQALIIIGEGNDEGRFIDCSIVEADDSLDASQDCEQNFNEDEATVAARRRRAHQQELIKDVDFSNLNLEQKELINCRLRLLSYLDRLKTYEDIKGGEEMAARLYSEDDFRFFRSRNIVELAVEYARGSESKEVDTLLTFHGKELLPYWLLILNEFPETTPPSEYKYLLPQVSFEPGEEVYEWGQQSFREPDWCEDPEIVNIIHPGEMDPGQEFFEDDPALKQFRAEKLTKDKLQEWYSYRIREIERNSHQVDNALELVKLATEKGVQGLSGLHDDLRTLEVMIYEAEVDPNLTLEDLQKQSNLEKIQLLMEKTSKELYVKNVKRWILPFLKRCEAKTPGVQDELLHAYILSTAKDDLSYCLRIFENCKEGVPNPILTDRQEIVSLALECVYTCEVNEQHANAQKILDCLPKKGFGVIAEDMGALYHDIEQLENHLRAVEILLTRGIKKTPRFIRDSQLDSEKAKNLMIQLTRHASKPELAFKNIDWYHLLEDCIELRDKVYSCIERKQCLEIFVESLLGSEKKANIELAGEFLAKTKQESTKVIKSPRRGDSVGSGPRQPTTTSTLFKLRLSRMTYENSVKLVLRAAKEYFDSSSKLVDPNMDLARACLELITETCPEIQEELDLIQSLSLLNSFSTPVLPLKVRLCEPRLDLVQMALKSSPTAYKSSGKILDLARLVRVYDKDEAKEKGQVHCLIAETALNASDYQVAYQQCTAIIKDKHVDGWKVCKQLAEAKGFENKEARQELIAYSLCHCEPSAFEEILALRTSNELQILSGILGIKEKSEIPEEEVEAMETEDINFHKDSPEKSMLQTALGKTTATTRHVLASTGATTRQVLASTGATTKALLGTMSDATFWKDSLKWVRPLSQPRVKEEIKDEADNVDVQWCHPFYESVVGSLAQSSKEYPDYSQIHWPGNKTTPVYLNETLLRFSLLARSQYEEGEEHITEVLLQLASERLTSDLSLTIAYLLALMKPLAAETFFEKMPRSEITLQMAAYVYALQISAWVERENQSVLATIHQIPCTILIDKVKSHVTSEEASDWPKDLQALAEKFKLHVSLLDDFVQAQTLQNLGRGVDIGRFTRDDDYKQETILGLTMSLEDDVYNLSVSLAKKYNLSLWELYMSHVEFLFSDSGLSTSKIEERIKQLDLLPTLLSQPKDFCTRMQEGIYPLIEGSDHASLLYYFTLLKGSDIEGSVHPPDVHVKLLKKIKSGVPKLDYKQLMDIQADPSTTLTPVLSSSNIHFMSKMASKIPNQGNGNMTSSQIFAIYVKKLFWTGDQGVRKNPESVADWLHRYEACGEFFSKLSAADYATFIKDILFSQTSLQMLELECRQNIIGRALKYAKQKGGSKQKFVADTSEEEVAAICKTFQQYQRHLQSLQTDSVLDLKEIDKEKGTCYYSEYDLTSGDQGAVKQLISNLLCQGESIDLLQALIKVCSLENWTCAMNVRETLEWITESIREAQSEEVTREKMEVLYKVIHTVSKHLEKGGTFVNHNHVLSVLKPFCDNTSVAASIRVEILQLLEKTFDLSGDDSLELLLSQTQALVSSCWTRKVDIVDIEDGAKRQELFQDLLSSSTSFQHLIILSRLLSQWPSFQTGSESEVPEVNPWMMLLESMVQSADFKDQIQVFLEVVAMEQCNTNLNHEETEELYKVLSSLDERLAGWKLVLLCHQESLYDQLITDLQDVTEVSHSHCDPQFYDLIISSHLTPRIIQTAFYPSMVDYILQMEDAQLQNEIVESVAKELNEAGFKTEGAALLLQFRGTQPMFYTLDTALSVVSKWFQKR</sequence>
<dbReference type="SMART" id="SM00320">
    <property type="entry name" value="WD40"/>
    <property type="match status" value="2"/>
</dbReference>
<dbReference type="Proteomes" id="UP001152320">
    <property type="component" value="Chromosome 14"/>
</dbReference>
<dbReference type="PANTHER" id="PTHR15922">
    <property type="entry name" value="NEUROBLASTOMA-AMPLIFIED SEQUENCE"/>
    <property type="match status" value="1"/>
</dbReference>
<keyword evidence="5" id="KW-1185">Reference proteome</keyword>
<evidence type="ECO:0000259" key="2">
    <source>
        <dbReference type="Pfam" id="PF15492"/>
    </source>
</evidence>
<organism evidence="4 5">
    <name type="scientific">Holothuria leucospilota</name>
    <name type="common">Black long sea cucumber</name>
    <name type="synonym">Mertensiothuria leucospilota</name>
    <dbReference type="NCBI Taxonomy" id="206669"/>
    <lineage>
        <taxon>Eukaryota</taxon>
        <taxon>Metazoa</taxon>
        <taxon>Echinodermata</taxon>
        <taxon>Eleutherozoa</taxon>
        <taxon>Echinozoa</taxon>
        <taxon>Holothuroidea</taxon>
        <taxon>Aspidochirotacea</taxon>
        <taxon>Aspidochirotida</taxon>
        <taxon>Holothuriidae</taxon>
        <taxon>Holothuria</taxon>
    </lineage>
</organism>
<feature type="domain" description="Neuroblastoma-amplified sequence N-terminal" evidence="2">
    <location>
        <begin position="84"/>
        <end position="371"/>
    </location>
</feature>
<accession>A0A9Q1GY42</accession>
<comment type="caution">
    <text evidence="4">The sequence shown here is derived from an EMBL/GenBank/DDBJ whole genome shotgun (WGS) entry which is preliminary data.</text>
</comment>
<dbReference type="InterPro" id="IPR029145">
    <property type="entry name" value="NBAS_N"/>
</dbReference>
<dbReference type="PANTHER" id="PTHR15922:SF2">
    <property type="entry name" value="NBAS SUBUNIT OF NRZ TETHERING COMPLEX"/>
    <property type="match status" value="1"/>
</dbReference>
<reference evidence="4" key="1">
    <citation type="submission" date="2021-10" db="EMBL/GenBank/DDBJ databases">
        <title>Tropical sea cucumber genome reveals ecological adaptation and Cuvierian tubules defense mechanism.</title>
        <authorList>
            <person name="Chen T."/>
        </authorList>
    </citation>
    <scope>NUCLEOTIDE SEQUENCE</scope>
    <source>
        <strain evidence="4">Nanhai2018</strain>
        <tissue evidence="4">Muscle</tissue>
    </source>
</reference>
<dbReference type="InterPro" id="IPR015943">
    <property type="entry name" value="WD40/YVTN_repeat-like_dom_sf"/>
</dbReference>
<dbReference type="GO" id="GO:0070939">
    <property type="term" value="C:Dsl1/NZR complex"/>
    <property type="evidence" value="ECO:0007669"/>
    <property type="project" value="TreeGrafter"/>
</dbReference>
<evidence type="ECO:0000313" key="5">
    <source>
        <dbReference type="Proteomes" id="UP001152320"/>
    </source>
</evidence>
<feature type="region of interest" description="Disordered" evidence="1">
    <location>
        <begin position="1163"/>
        <end position="1185"/>
    </location>
</feature>
<dbReference type="OrthoDB" id="19988at2759"/>
<dbReference type="GO" id="GO:0006890">
    <property type="term" value="P:retrograde vesicle-mediated transport, Golgi to endoplasmic reticulum"/>
    <property type="evidence" value="ECO:0007669"/>
    <property type="project" value="TreeGrafter"/>
</dbReference>
<gene>
    <name evidence="4" type="ORF">HOLleu_28284</name>
</gene>
<dbReference type="Gene3D" id="2.130.10.10">
    <property type="entry name" value="YVTN repeat-like/Quinoprotein amine dehydrogenase"/>
    <property type="match status" value="1"/>
</dbReference>
<dbReference type="GO" id="GO:0000149">
    <property type="term" value="F:SNARE binding"/>
    <property type="evidence" value="ECO:0007669"/>
    <property type="project" value="TreeGrafter"/>
</dbReference>
<dbReference type="InterPro" id="IPR054751">
    <property type="entry name" value="NBAS_C"/>
</dbReference>
<feature type="compositionally biased region" description="Acidic residues" evidence="1">
    <location>
        <begin position="480"/>
        <end position="491"/>
    </location>
</feature>
<evidence type="ECO:0000256" key="1">
    <source>
        <dbReference type="SAM" id="MobiDB-lite"/>
    </source>
</evidence>
<protein>
    <submittedName>
        <fullName evidence="4">Neuroblastoma-amplified sequence</fullName>
    </submittedName>
</protein>
<dbReference type="Pfam" id="PF15492">
    <property type="entry name" value="Nbas_N"/>
    <property type="match status" value="1"/>
</dbReference>
<dbReference type="InterPro" id="IPR001680">
    <property type="entry name" value="WD40_rpt"/>
</dbReference>
<evidence type="ECO:0000259" key="3">
    <source>
        <dbReference type="Pfam" id="PF22913"/>
    </source>
</evidence>
<dbReference type="EMBL" id="JAIZAY010000014">
    <property type="protein sequence ID" value="KAJ8029007.1"/>
    <property type="molecule type" value="Genomic_DNA"/>
</dbReference>
<feature type="domain" description="NBAS subunit of NRZ tethering complex C-terminal" evidence="3">
    <location>
        <begin position="2030"/>
        <end position="2151"/>
    </location>
</feature>
<feature type="region of interest" description="Disordered" evidence="1">
    <location>
        <begin position="458"/>
        <end position="492"/>
    </location>
</feature>
<dbReference type="InterPro" id="IPR036322">
    <property type="entry name" value="WD40_repeat_dom_sf"/>
</dbReference>